<dbReference type="InterPro" id="IPR000994">
    <property type="entry name" value="Pept_M24"/>
</dbReference>
<dbReference type="Pfam" id="PF00557">
    <property type="entry name" value="Peptidase_M24"/>
    <property type="match status" value="1"/>
</dbReference>
<keyword evidence="3" id="KW-1185">Reference proteome</keyword>
<reference evidence="3" key="1">
    <citation type="journal article" date="2019" name="Int. J. Syst. Evol. Microbiol.">
        <title>The Global Catalogue of Microorganisms (GCM) 10K type strain sequencing project: providing services to taxonomists for standard genome sequencing and annotation.</title>
        <authorList>
            <consortium name="The Broad Institute Genomics Platform"/>
            <consortium name="The Broad Institute Genome Sequencing Center for Infectious Disease"/>
            <person name="Wu L."/>
            <person name="Ma J."/>
        </authorList>
    </citation>
    <scope>NUCLEOTIDE SEQUENCE [LARGE SCALE GENOMIC DNA]</scope>
    <source>
        <strain evidence="3">CCM 8702</strain>
    </source>
</reference>
<evidence type="ECO:0000313" key="2">
    <source>
        <dbReference type="EMBL" id="GGH85825.1"/>
    </source>
</evidence>
<evidence type="ECO:0000313" key="3">
    <source>
        <dbReference type="Proteomes" id="UP000605427"/>
    </source>
</evidence>
<accession>A0ABQ2A4A4</accession>
<sequence>MTEENRHFLSGTVTYAQVPKPMTRPAPAPVDLTDDTLALHKQKILERMNAAGLHLLAIYADREHGTNFGYLTGYEPRFEESVLMLQADGTAKLMLGNESLRMAQYSRISAEVVHTPHFSLPNQPMGNSRTLIELMGDAGVKPGMQVGIVGWKLFTSAVDDNTQLFDVPSFIVEAVKNITGMHGRVLNATGLFIDPDHGARVRMNANEIAHYEFGASQASDRVLRLLDKLEPGLTEMELAHELAVYGQPNNVQTICATGDRFTNAVVAPRDKAVRVGDKFSATLGYRGGLTSRSGYVVNSADELPDEVADYLDAVAIPYYRAAVTWYEKLAIGLTGGTMYEAIESVLPKSRYHWHLNPGHLTAGEEWLSSPFYPQSDIPVQSGMLLQMDIIPSVPGYGGASAEDGVAIADEELRRELAEAYPEVWARILERRAYMEKVLGIALKPEVLPLSNLNGYFRPFLLNKAFALKAGE</sequence>
<gene>
    <name evidence="2" type="ORF">GCM10007362_44160</name>
</gene>
<dbReference type="Gene3D" id="3.90.230.10">
    <property type="entry name" value="Creatinase/methionine aminopeptidase superfamily"/>
    <property type="match status" value="1"/>
</dbReference>
<protein>
    <recommendedName>
        <fullName evidence="1">Peptidase M24 domain-containing protein</fullName>
    </recommendedName>
</protein>
<dbReference type="SUPFAM" id="SSF55920">
    <property type="entry name" value="Creatinase/aminopeptidase"/>
    <property type="match status" value="1"/>
</dbReference>
<dbReference type="InterPro" id="IPR036005">
    <property type="entry name" value="Creatinase/aminopeptidase-like"/>
</dbReference>
<name>A0ABQ2A4A4_9BACL</name>
<feature type="domain" description="Peptidase M24" evidence="1">
    <location>
        <begin position="215"/>
        <end position="407"/>
    </location>
</feature>
<organism evidence="2 3">
    <name type="scientific">Saccharibacillus endophyticus</name>
    <dbReference type="NCBI Taxonomy" id="2060666"/>
    <lineage>
        <taxon>Bacteria</taxon>
        <taxon>Bacillati</taxon>
        <taxon>Bacillota</taxon>
        <taxon>Bacilli</taxon>
        <taxon>Bacillales</taxon>
        <taxon>Paenibacillaceae</taxon>
        <taxon>Saccharibacillus</taxon>
    </lineage>
</organism>
<comment type="caution">
    <text evidence="2">The sequence shown here is derived from an EMBL/GenBank/DDBJ whole genome shotgun (WGS) entry which is preliminary data.</text>
</comment>
<proteinExistence type="predicted"/>
<dbReference type="RefSeq" id="WP_229714303.1">
    <property type="nucleotide sequence ID" value="NZ_BMDD01000006.1"/>
</dbReference>
<dbReference type="EMBL" id="BMDD01000006">
    <property type="protein sequence ID" value="GGH85825.1"/>
    <property type="molecule type" value="Genomic_DNA"/>
</dbReference>
<dbReference type="Proteomes" id="UP000605427">
    <property type="component" value="Unassembled WGS sequence"/>
</dbReference>
<evidence type="ECO:0000259" key="1">
    <source>
        <dbReference type="Pfam" id="PF00557"/>
    </source>
</evidence>